<dbReference type="PANTHER" id="PTHR45615">
    <property type="entry name" value="MYOSIN HEAVY CHAIN, NON-MUSCLE"/>
    <property type="match status" value="1"/>
</dbReference>
<dbReference type="RefSeq" id="WP_036155578.1">
    <property type="nucleotide sequence ID" value="NZ_AVCX01000004.1"/>
</dbReference>
<dbReference type="GO" id="GO:0051015">
    <property type="term" value="F:actin filament binding"/>
    <property type="evidence" value="ECO:0007669"/>
    <property type="project" value="TreeGrafter"/>
</dbReference>
<dbReference type="OrthoDB" id="2724023at2"/>
<feature type="coiled-coil region" evidence="1">
    <location>
        <begin position="1204"/>
        <end position="1238"/>
    </location>
</feature>
<keyword evidence="2" id="KW-0732">Signal</keyword>
<dbReference type="Proteomes" id="UP000030437">
    <property type="component" value="Unassembled WGS sequence"/>
</dbReference>
<dbReference type="GO" id="GO:0000146">
    <property type="term" value="F:microfilament motor activity"/>
    <property type="evidence" value="ECO:0007669"/>
    <property type="project" value="TreeGrafter"/>
</dbReference>
<evidence type="ECO:0008006" key="5">
    <source>
        <dbReference type="Google" id="ProtNLM"/>
    </source>
</evidence>
<organism evidence="3 4">
    <name type="scientific">Lysinibacillus odysseyi 34hs-1 = NBRC 100172</name>
    <dbReference type="NCBI Taxonomy" id="1220589"/>
    <lineage>
        <taxon>Bacteria</taxon>
        <taxon>Bacillati</taxon>
        <taxon>Bacillota</taxon>
        <taxon>Bacilli</taxon>
        <taxon>Bacillales</taxon>
        <taxon>Bacillaceae</taxon>
        <taxon>Lysinibacillus</taxon>
    </lineage>
</organism>
<dbReference type="STRING" id="1220589.CD32_13740"/>
<feature type="chain" id="PRO_5002015206" description="Cell wall-binding protein" evidence="2">
    <location>
        <begin position="24"/>
        <end position="1410"/>
    </location>
</feature>
<protein>
    <recommendedName>
        <fullName evidence="5">Cell wall-binding protein</fullName>
    </recommendedName>
</protein>
<name>A0A0A3J9R8_9BACI</name>
<dbReference type="eggNOG" id="COG1511">
    <property type="taxonomic scope" value="Bacteria"/>
</dbReference>
<sequence length="1410" mass="156316">MKTTARVSVLASLLLAPAAIASANETETPMDGEQLEPVAAEEVSATAVPYNVVAAIDVNKERIEELFELNGKTSISNFATYRQMVDEFFPANTFAAENTLLKAKLTFLEGLQDLNTRAASLSNEIGLLKTTQPKLFETVPKLVKERAAIAQSFKDIRQALDTVVLSNATYSTEADNVKYPFITDFDSQAMQAVDSYLMSVQDFEAFFIKNVKVLETFEQDIIKAEAFVEGGTIQTTDPEGKPATVEVPAYVKTIADKDIVADEKEATDFKEILNKANQFYDEKMTANEKKIADSHMLPDERLVATVMKQANDDLSKADKVTELIAGIQSVTGKDYKSKVGKIVSEYGKLNVRSKMLVLDYDNKVANQVIDEKNVGYKDGLDFIALVEALKPNATAEYRTALKEAEDAYGKLADNLQALLADYNMSLDLYRKDVTAAEAVEKIIEGLTTNEDVTSQNIIDARKAYDALTASQKKIVDNYKELQTWEKSGKTTIKLSDQIDSIVIENKKTFATKVEALNKTYAGLSAGEQSLVNSYPRLAYLTPFATVTGKFYNLKTTADSYKADVLALYTTLTATTGDLVDVLADPQMKEEDKAALTNLKKELETAVTALKAQLDKADPVIELIETAKNETDAVKQLLAIQAAREAYNALPKEEQKLVTNLKTLTELEKQVKQPAAVTKAIEEVDPTAKTFASKAKSAVTAFEKLTGAQKAFISEENKNRVEDFKTYLAFVDQVKALKSSDPTFQDAYKAAKEQYEKLIKDDAWKSKEDYKKDIIEVIKTYKPTLDALDKAIETGNSLVNAIDKLGLLTGKAFLDEAERIEAAYAALSADGKKQVTNYKQFQEMKKDGTAALKVVDLINDPIIKNVDVANRSYAKKVDTALKAYEKLTARQKSYVYNYTSGLQPYLKIYQVVEAVDNLKPTAKTYIEDVAAVRAMYNRLTDMEKRYLAPLLDKIEGAETGLVTVNEVMDMIDEARPGVEDYVQKLVAAREAYDKLARINSSYQKLVLNYKTLQEREKALKPVTTSIHQIKELEEMLARPVNEASDFVRKYNTAVKAYEAIPYESRELVYNREVLLSKIYPVAKTMEAILNIKQTSATFGQDVAKARAWYDSLSPADKALVSNYQDLVAFEQTVSGGLAVDELIRQIPRTGPSQYMQAIKVARAAYDQLTAGEKKAVTLYKELQNYEKGVKNVQAAIDAIDNLQFASNLVSAYDKATKALDKLTAEQRQMVHNLNKLQSVGPAIEVYKLIASLKPSNPNYMGSVQAAYAAYNMLSSAEKQFVTNFAALQEAKNNVDMVQEVISKIAGLSSSSGNYSKQVEEALALYNSLPSSVRKLVTNYDVLKGAQKEADAVDKVRALISEINPNVGTFASKVKAARSAYDKLSTQQKRLVTNYFLLEDYEAQINDSSLFF</sequence>
<dbReference type="GO" id="GO:0032982">
    <property type="term" value="C:myosin filament"/>
    <property type="evidence" value="ECO:0007669"/>
    <property type="project" value="TreeGrafter"/>
</dbReference>
<keyword evidence="4" id="KW-1185">Reference proteome</keyword>
<comment type="caution">
    <text evidence="3">The sequence shown here is derived from an EMBL/GenBank/DDBJ whole genome shotgun (WGS) entry which is preliminary data.</text>
</comment>
<evidence type="ECO:0000313" key="4">
    <source>
        <dbReference type="Proteomes" id="UP000030437"/>
    </source>
</evidence>
<dbReference type="PANTHER" id="PTHR45615:SF40">
    <property type="entry name" value="MYOSIN HEAVY CHAIN, NON-MUSCLE"/>
    <property type="match status" value="1"/>
</dbReference>
<evidence type="ECO:0000256" key="1">
    <source>
        <dbReference type="SAM" id="Coils"/>
    </source>
</evidence>
<dbReference type="EMBL" id="JPVP01000057">
    <property type="protein sequence ID" value="KGR83762.1"/>
    <property type="molecule type" value="Genomic_DNA"/>
</dbReference>
<evidence type="ECO:0000256" key="2">
    <source>
        <dbReference type="SAM" id="SignalP"/>
    </source>
</evidence>
<dbReference type="GO" id="GO:0005737">
    <property type="term" value="C:cytoplasm"/>
    <property type="evidence" value="ECO:0007669"/>
    <property type="project" value="TreeGrafter"/>
</dbReference>
<keyword evidence="1" id="KW-0175">Coiled coil</keyword>
<gene>
    <name evidence="3" type="ORF">CD32_13740</name>
</gene>
<dbReference type="GO" id="GO:0016460">
    <property type="term" value="C:myosin II complex"/>
    <property type="evidence" value="ECO:0007669"/>
    <property type="project" value="TreeGrafter"/>
</dbReference>
<accession>A0A0A3J9R8</accession>
<feature type="signal peptide" evidence="2">
    <location>
        <begin position="1"/>
        <end position="23"/>
    </location>
</feature>
<reference evidence="3 4" key="1">
    <citation type="submission" date="2014-02" db="EMBL/GenBank/DDBJ databases">
        <title>Draft genome sequence of Lysinibacillus odysseyi NBRC 100172.</title>
        <authorList>
            <person name="Zhang F."/>
            <person name="Wang G."/>
            <person name="Zhang L."/>
        </authorList>
    </citation>
    <scope>NUCLEOTIDE SEQUENCE [LARGE SCALE GENOMIC DNA]</scope>
    <source>
        <strain evidence="3 4">NBRC 100172</strain>
    </source>
</reference>
<evidence type="ECO:0000313" key="3">
    <source>
        <dbReference type="EMBL" id="KGR83762.1"/>
    </source>
</evidence>
<proteinExistence type="predicted"/>